<proteinExistence type="inferred from homology"/>
<dbReference type="Gene3D" id="3.30.40.10">
    <property type="entry name" value="Zinc/RING finger domain, C3HC4 (zinc finger)"/>
    <property type="match status" value="1"/>
</dbReference>
<keyword evidence="4" id="KW-0479">Metal-binding</keyword>
<feature type="region of interest" description="Disordered" evidence="7">
    <location>
        <begin position="120"/>
        <end position="252"/>
    </location>
</feature>
<feature type="compositionally biased region" description="Basic and acidic residues" evidence="7">
    <location>
        <begin position="34"/>
        <end position="46"/>
    </location>
</feature>
<dbReference type="InterPro" id="IPR011011">
    <property type="entry name" value="Znf_FYVE_PHD"/>
</dbReference>
<dbReference type="InterPro" id="IPR001965">
    <property type="entry name" value="Znf_PHD"/>
</dbReference>
<evidence type="ECO:0000256" key="5">
    <source>
        <dbReference type="ARBA" id="ARBA00022771"/>
    </source>
</evidence>
<dbReference type="PANTHER" id="PTHR11477">
    <property type="entry name" value="TRANSCRIPTION FACTOR S-II ZINC FINGER DOMAIN-CONTAINING PROTEIN"/>
    <property type="match status" value="1"/>
</dbReference>
<dbReference type="GO" id="GO:0000977">
    <property type="term" value="F:RNA polymerase II transcription regulatory region sequence-specific DNA binding"/>
    <property type="evidence" value="ECO:0007669"/>
    <property type="project" value="TreeGrafter"/>
</dbReference>
<dbReference type="InterPro" id="IPR019786">
    <property type="entry name" value="Zinc_finger_PHD-type_CS"/>
</dbReference>
<dbReference type="InterPro" id="IPR036575">
    <property type="entry name" value="TFIIS_cen_dom_sf"/>
</dbReference>
<evidence type="ECO:0000313" key="9">
    <source>
        <dbReference type="EMBL" id="KAF2735886.1"/>
    </source>
</evidence>
<accession>A0A9P4V406</accession>
<feature type="region of interest" description="Disordered" evidence="7">
    <location>
        <begin position="1"/>
        <end position="57"/>
    </location>
</feature>
<evidence type="ECO:0000256" key="7">
    <source>
        <dbReference type="SAM" id="MobiDB-lite"/>
    </source>
</evidence>
<reference evidence="9" key="1">
    <citation type="journal article" date="2020" name="Stud. Mycol.">
        <title>101 Dothideomycetes genomes: a test case for predicting lifestyles and emergence of pathogens.</title>
        <authorList>
            <person name="Haridas S."/>
            <person name="Albert R."/>
            <person name="Binder M."/>
            <person name="Bloem J."/>
            <person name="Labutti K."/>
            <person name="Salamov A."/>
            <person name="Andreopoulos B."/>
            <person name="Baker S."/>
            <person name="Barry K."/>
            <person name="Bills G."/>
            <person name="Bluhm B."/>
            <person name="Cannon C."/>
            <person name="Castanera R."/>
            <person name="Culley D."/>
            <person name="Daum C."/>
            <person name="Ezra D."/>
            <person name="Gonzalez J."/>
            <person name="Henrissat B."/>
            <person name="Kuo A."/>
            <person name="Liang C."/>
            <person name="Lipzen A."/>
            <person name="Lutzoni F."/>
            <person name="Magnuson J."/>
            <person name="Mondo S."/>
            <person name="Nolan M."/>
            <person name="Ohm R."/>
            <person name="Pangilinan J."/>
            <person name="Park H.-J."/>
            <person name="Ramirez L."/>
            <person name="Alfaro M."/>
            <person name="Sun H."/>
            <person name="Tritt A."/>
            <person name="Yoshinaga Y."/>
            <person name="Zwiers L.-H."/>
            <person name="Turgeon B."/>
            <person name="Goodwin S."/>
            <person name="Spatafora J."/>
            <person name="Crous P."/>
            <person name="Grigoriev I."/>
        </authorList>
    </citation>
    <scope>NUCLEOTIDE SEQUENCE</scope>
    <source>
        <strain evidence="9">CBS 125425</strain>
    </source>
</reference>
<dbReference type="GO" id="GO:0031440">
    <property type="term" value="P:regulation of mRNA 3'-end processing"/>
    <property type="evidence" value="ECO:0007669"/>
    <property type="project" value="TreeGrafter"/>
</dbReference>
<protein>
    <recommendedName>
        <fullName evidence="3">Transcription factor BYE1</fullName>
    </recommendedName>
</protein>
<dbReference type="InterPro" id="IPR012921">
    <property type="entry name" value="SPOC_C"/>
</dbReference>
<dbReference type="PANTHER" id="PTHR11477:SF11">
    <property type="entry name" value="TRANSCRIPTION FACTOR BYE1"/>
    <property type="match status" value="1"/>
</dbReference>
<evidence type="ECO:0000256" key="1">
    <source>
        <dbReference type="ARBA" id="ARBA00002311"/>
    </source>
</evidence>
<evidence type="ECO:0000256" key="3">
    <source>
        <dbReference type="ARBA" id="ARBA00021616"/>
    </source>
</evidence>
<dbReference type="SMART" id="SM00510">
    <property type="entry name" value="TFS2M"/>
    <property type="match status" value="1"/>
</dbReference>
<evidence type="ECO:0000259" key="8">
    <source>
        <dbReference type="PROSITE" id="PS51321"/>
    </source>
</evidence>
<dbReference type="GO" id="GO:0001139">
    <property type="term" value="F:RNA polymerase II complex recruiting activity"/>
    <property type="evidence" value="ECO:0007669"/>
    <property type="project" value="TreeGrafter"/>
</dbReference>
<evidence type="ECO:0000256" key="4">
    <source>
        <dbReference type="ARBA" id="ARBA00022723"/>
    </source>
</evidence>
<dbReference type="InterPro" id="IPR003618">
    <property type="entry name" value="TFIIS_cen_dom"/>
</dbReference>
<dbReference type="OrthoDB" id="79252at2759"/>
<dbReference type="Pfam" id="PF07744">
    <property type="entry name" value="SPOC"/>
    <property type="match status" value="1"/>
</dbReference>
<organism evidence="9 10">
    <name type="scientific">Polyplosphaeria fusca</name>
    <dbReference type="NCBI Taxonomy" id="682080"/>
    <lineage>
        <taxon>Eukaryota</taxon>
        <taxon>Fungi</taxon>
        <taxon>Dikarya</taxon>
        <taxon>Ascomycota</taxon>
        <taxon>Pezizomycotina</taxon>
        <taxon>Dothideomycetes</taxon>
        <taxon>Pleosporomycetidae</taxon>
        <taxon>Pleosporales</taxon>
        <taxon>Tetraplosphaeriaceae</taxon>
        <taxon>Polyplosphaeria</taxon>
    </lineage>
</organism>
<dbReference type="CDD" id="cd21538">
    <property type="entry name" value="SPOC_TFIIS"/>
    <property type="match status" value="1"/>
</dbReference>
<dbReference type="PROSITE" id="PS51321">
    <property type="entry name" value="TFIIS_CENTRAL"/>
    <property type="match status" value="1"/>
</dbReference>
<comment type="function">
    <text evidence="1">Negative regulator of transcription elongation.</text>
</comment>
<feature type="compositionally biased region" description="Basic and acidic residues" evidence="7">
    <location>
        <begin position="143"/>
        <end position="155"/>
    </location>
</feature>
<gene>
    <name evidence="9" type="ORF">EJ04DRAFT_490975</name>
</gene>
<dbReference type="PROSITE" id="PS01359">
    <property type="entry name" value="ZF_PHD_1"/>
    <property type="match status" value="1"/>
</dbReference>
<dbReference type="SMART" id="SM00249">
    <property type="entry name" value="PHD"/>
    <property type="match status" value="1"/>
</dbReference>
<evidence type="ECO:0000256" key="6">
    <source>
        <dbReference type="ARBA" id="ARBA00022833"/>
    </source>
</evidence>
<dbReference type="AlphaFoldDB" id="A0A9P4V406"/>
<dbReference type="Proteomes" id="UP000799444">
    <property type="component" value="Unassembled WGS sequence"/>
</dbReference>
<feature type="region of interest" description="Disordered" evidence="7">
    <location>
        <begin position="373"/>
        <end position="458"/>
    </location>
</feature>
<dbReference type="SUPFAM" id="SSF57903">
    <property type="entry name" value="FYVE/PHD zinc finger"/>
    <property type="match status" value="1"/>
</dbReference>
<feature type="domain" description="TFIIS central" evidence="8">
    <location>
        <begin position="259"/>
        <end position="380"/>
    </location>
</feature>
<dbReference type="GO" id="GO:0008270">
    <property type="term" value="F:zinc ion binding"/>
    <property type="evidence" value="ECO:0007669"/>
    <property type="project" value="UniProtKB-KW"/>
</dbReference>
<comment type="caution">
    <text evidence="9">The sequence shown here is derived from an EMBL/GenBank/DDBJ whole genome shotgun (WGS) entry which is preliminary data.</text>
</comment>
<evidence type="ECO:0000313" key="10">
    <source>
        <dbReference type="Proteomes" id="UP000799444"/>
    </source>
</evidence>
<dbReference type="GO" id="GO:0031564">
    <property type="term" value="P:transcription antitermination"/>
    <property type="evidence" value="ECO:0007669"/>
    <property type="project" value="TreeGrafter"/>
</dbReference>
<feature type="compositionally biased region" description="Basic residues" evidence="7">
    <location>
        <begin position="8"/>
        <end position="17"/>
    </location>
</feature>
<dbReference type="GO" id="GO:0006368">
    <property type="term" value="P:transcription elongation by RNA polymerase II"/>
    <property type="evidence" value="ECO:0007669"/>
    <property type="project" value="TreeGrafter"/>
</dbReference>
<dbReference type="Pfam" id="PF23257">
    <property type="entry name" value="DUF7071"/>
    <property type="match status" value="1"/>
</dbReference>
<dbReference type="Pfam" id="PF00628">
    <property type="entry name" value="PHD"/>
    <property type="match status" value="1"/>
</dbReference>
<feature type="compositionally biased region" description="Basic and acidic residues" evidence="7">
    <location>
        <begin position="202"/>
        <end position="220"/>
    </location>
</feature>
<dbReference type="InterPro" id="IPR019787">
    <property type="entry name" value="Znf_PHD-finger"/>
</dbReference>
<dbReference type="GO" id="GO:0005634">
    <property type="term" value="C:nucleus"/>
    <property type="evidence" value="ECO:0007669"/>
    <property type="project" value="TreeGrafter"/>
</dbReference>
<feature type="compositionally biased region" description="Basic and acidic residues" evidence="7">
    <location>
        <begin position="402"/>
        <end position="430"/>
    </location>
</feature>
<dbReference type="InterPro" id="IPR013083">
    <property type="entry name" value="Znf_RING/FYVE/PHD"/>
</dbReference>
<feature type="region of interest" description="Disordered" evidence="7">
    <location>
        <begin position="487"/>
        <end position="509"/>
    </location>
</feature>
<dbReference type="Gene3D" id="1.10.472.30">
    <property type="entry name" value="Transcription elongation factor S-II, central domain"/>
    <property type="match status" value="1"/>
</dbReference>
<feature type="compositionally biased region" description="Basic residues" evidence="7">
    <location>
        <begin position="128"/>
        <end position="141"/>
    </location>
</feature>
<keyword evidence="6" id="KW-0862">Zinc</keyword>
<dbReference type="GO" id="GO:0006362">
    <property type="term" value="P:transcription elongation by RNA polymerase I"/>
    <property type="evidence" value="ECO:0007669"/>
    <property type="project" value="TreeGrafter"/>
</dbReference>
<feature type="region of interest" description="Disordered" evidence="7">
    <location>
        <begin position="696"/>
        <end position="722"/>
    </location>
</feature>
<dbReference type="Pfam" id="PF07500">
    <property type="entry name" value="TFIIS_M"/>
    <property type="match status" value="1"/>
</dbReference>
<keyword evidence="10" id="KW-1185">Reference proteome</keyword>
<dbReference type="SUPFAM" id="SSF46942">
    <property type="entry name" value="Elongation factor TFIIS domain 2"/>
    <property type="match status" value="1"/>
</dbReference>
<comment type="similarity">
    <text evidence="2">Belongs to the BYE1 family.</text>
</comment>
<evidence type="ECO:0000256" key="2">
    <source>
        <dbReference type="ARBA" id="ARBA00011050"/>
    </source>
</evidence>
<name>A0A9P4V406_9PLEO</name>
<dbReference type="EMBL" id="ML996131">
    <property type="protein sequence ID" value="KAF2735886.1"/>
    <property type="molecule type" value="Genomic_DNA"/>
</dbReference>
<keyword evidence="5" id="KW-0863">Zinc-finger</keyword>
<sequence length="833" mass="92065">MADEVRRSDRKNRGIHTKNKDLDTPPPKSKAAKGKLEKREKSRDESAQSPEEDEEEDAIIRCVCGDQRDIQGRKMICCDRCEAWQHVRCMGLNEGTDWDNATYFCEQCKPEEHVELLEAMSRGEKPWNRKKKTSKAAKPKSARPSDVKAEPEAEKNTVATPQSAATPPKEAPASAESTNGHAAPEAHKPEETQPPQAAEPKSPVREKRRRDATTEKDNAAQKRRKSSAVQQEKPTLPETPPNDPSGLSSKKQRLYVEKVVDALVPMIKAASESRGYRLPDGDTPISLATRLALQVNHHGVEQLGEPGDNDSRYALHFRSILFNIKKNAVLVDRLLSGSLTPEGLATMGSEDMASEEKQREFAAMREAAEKQSVLVEEPGPRLRKTHKGEEIVGEDNMQVEQEPTRPEPVHRDSVQEDHKPADMSPTKRDGSPSVELPEEIGHRGPLHVDTSGPTPEVRRQSTTFDIQSVFNKVKSPQNNQQAFLPRRQSSMVMQDRPAEGPGDDADVDRLLKDEDNDVTMTDYSADPTIVWQGVVDMQTIGPFDAVARFIAGGDFGQVLPWTQLLSPSLPIQGRIESAKGNDYIKGLSDSESYDVGVLSITPVTHEGREVMDHLFSYFHSKDRWGVVPVDKLGNEAMRDLYIIPVEAGTTNLPSFLDMLEYCTIETTRRDHMILMALVAKLPEIKQQLPGNQQFNSFPPGEVTPGHTLPLNGPSPSPAMNPHGPQFSPLQPSFPPGPTNGSAFPAAHPNNGQIAQAHGGHEIPPHHKIPKAVEIFGPHIDAPVIVNLLTHQPMTELQMNNLMHIVTKVPEARTNIVVLQQHMNQQANGGEGPN</sequence>
<dbReference type="InterPro" id="IPR055499">
    <property type="entry name" value="DUF7071"/>
</dbReference>